<dbReference type="Proteomes" id="UP000184255">
    <property type="component" value="Unassembled WGS sequence"/>
</dbReference>
<dbReference type="Gene3D" id="3.90.550.20">
    <property type="match status" value="1"/>
</dbReference>
<accession>A0A1L7UA24</accession>
<dbReference type="PANTHER" id="PTHR32385:SF15">
    <property type="entry name" value="INOSITOL PHOSPHOCERAMIDE MANNOSYLTRANSFERASE 1"/>
    <property type="match status" value="1"/>
</dbReference>
<evidence type="ECO:0000313" key="5">
    <source>
        <dbReference type="Proteomes" id="UP000184255"/>
    </source>
</evidence>
<dbReference type="GO" id="GO:0016020">
    <property type="term" value="C:membrane"/>
    <property type="evidence" value="ECO:0007669"/>
    <property type="project" value="GOC"/>
</dbReference>
<protein>
    <submittedName>
        <fullName evidence="4">Related to SUR1-required for mannosylation of sphingolipids</fullName>
    </submittedName>
</protein>
<dbReference type="VEuPathDB" id="FungiDB:FMAN_14458"/>
<dbReference type="RefSeq" id="XP_041690566.1">
    <property type="nucleotide sequence ID" value="XM_041825158.1"/>
</dbReference>
<reference evidence="5" key="1">
    <citation type="journal article" date="2016" name="Genome Biol. Evol.">
        <title>Comparative 'omics' of the Fusarium fujikuroi species complex highlights differences in genetic potential and metabolite synthesis.</title>
        <authorList>
            <person name="Niehaus E.-M."/>
            <person name="Muensterkoetter M."/>
            <person name="Proctor R.H."/>
            <person name="Brown D.W."/>
            <person name="Sharon A."/>
            <person name="Idan Y."/>
            <person name="Oren-Young L."/>
            <person name="Sieber C.M."/>
            <person name="Novak O."/>
            <person name="Pencik A."/>
            <person name="Tarkowska D."/>
            <person name="Hromadova K."/>
            <person name="Freeman S."/>
            <person name="Maymon M."/>
            <person name="Elazar M."/>
            <person name="Youssef S.A."/>
            <person name="El-Shabrawy E.S.M."/>
            <person name="Shalaby A.B.A."/>
            <person name="Houterman P."/>
            <person name="Brock N.L."/>
            <person name="Burkhardt I."/>
            <person name="Tsavkelova E.A."/>
            <person name="Dickschat J.S."/>
            <person name="Galuszka P."/>
            <person name="Gueldener U."/>
            <person name="Tudzynski B."/>
        </authorList>
    </citation>
    <scope>NUCLEOTIDE SEQUENCE [LARGE SCALE GENOMIC DNA]</scope>
    <source>
        <strain evidence="5">MRC7560</strain>
    </source>
</reference>
<comment type="similarity">
    <text evidence="1">Belongs to the glycosyltransferase 32 family.</text>
</comment>
<evidence type="ECO:0000256" key="2">
    <source>
        <dbReference type="ARBA" id="ARBA00022679"/>
    </source>
</evidence>
<dbReference type="InterPro" id="IPR029044">
    <property type="entry name" value="Nucleotide-diphossugar_trans"/>
</dbReference>
<keyword evidence="2" id="KW-0808">Transferase</keyword>
<dbReference type="SUPFAM" id="SSF53448">
    <property type="entry name" value="Nucleotide-diphospho-sugar transferases"/>
    <property type="match status" value="1"/>
</dbReference>
<dbReference type="AlphaFoldDB" id="A0A1L7UA24"/>
<dbReference type="GeneID" id="65093705"/>
<keyword evidence="3" id="KW-1133">Transmembrane helix</keyword>
<dbReference type="InterPro" id="IPR007577">
    <property type="entry name" value="GlycoTrfase_DXD_sugar-bd_CS"/>
</dbReference>
<feature type="transmembrane region" description="Helical" evidence="3">
    <location>
        <begin position="258"/>
        <end position="278"/>
    </location>
</feature>
<dbReference type="InterPro" id="IPR051706">
    <property type="entry name" value="Glycosyltransferase_domain"/>
</dbReference>
<dbReference type="PANTHER" id="PTHR32385">
    <property type="entry name" value="MANNOSYL PHOSPHORYLINOSITOL CERAMIDE SYNTHASE"/>
    <property type="match status" value="1"/>
</dbReference>
<keyword evidence="3" id="KW-0812">Transmembrane</keyword>
<evidence type="ECO:0000313" key="4">
    <source>
        <dbReference type="EMBL" id="CVL07578.1"/>
    </source>
</evidence>
<evidence type="ECO:0000256" key="3">
    <source>
        <dbReference type="SAM" id="Phobius"/>
    </source>
</evidence>
<keyword evidence="3" id="KW-0472">Membrane</keyword>
<name>A0A1L7UA24_FUSMA</name>
<organism evidence="4 5">
    <name type="scientific">Fusarium mangiferae</name>
    <name type="common">Mango malformation disease fungus</name>
    <dbReference type="NCBI Taxonomy" id="192010"/>
    <lineage>
        <taxon>Eukaryota</taxon>
        <taxon>Fungi</taxon>
        <taxon>Dikarya</taxon>
        <taxon>Ascomycota</taxon>
        <taxon>Pezizomycotina</taxon>
        <taxon>Sordariomycetes</taxon>
        <taxon>Hypocreomycetidae</taxon>
        <taxon>Hypocreales</taxon>
        <taxon>Nectriaceae</taxon>
        <taxon>Fusarium</taxon>
        <taxon>Fusarium fujikuroi species complex</taxon>
    </lineage>
</organism>
<dbReference type="GO" id="GO:0000030">
    <property type="term" value="F:mannosyltransferase activity"/>
    <property type="evidence" value="ECO:0007669"/>
    <property type="project" value="TreeGrafter"/>
</dbReference>
<keyword evidence="5" id="KW-1185">Reference proteome</keyword>
<comment type="caution">
    <text evidence="4">The sequence shown here is derived from an EMBL/GenBank/DDBJ whole genome shotgun (WGS) entry which is preliminary data.</text>
</comment>
<dbReference type="Pfam" id="PF04488">
    <property type="entry name" value="Gly_transf_sug"/>
    <property type="match status" value="1"/>
</dbReference>
<sequence>MALQNIIQHLRARFGKYERLYDEEHIELESPPHKRCVPKRFGFPRFRKLTVYLILINLIILGLLIHSIRPLITLLIRNNELFAINFSVDHAAQPDAFQRPDGKKIPRVFHQTAPNSSIPEIWAASQQSCQKAYSDFEYKLWTDDGAREFLKEEFPWYLDTWDNYPFPIQRADAIRYFVLYHFGGIYMDMDTYCNSSFPVDQIESLPGKEHALFKSTLPTGITNDFLISTARHPAFASAVSRLASFHQTTRLWARLQPYAAIMLSTGPLFLTLAVQQYLLGQPILPSPNIHIIDPAMVDHYMTDFETATWHQSDAQVLKWLGDRPWTWFSLGIIGVTAGIYTFNCVLSRTFTTFYRKLL</sequence>
<gene>
    <name evidence="4" type="ORF">FMAN_14458</name>
</gene>
<evidence type="ECO:0000256" key="1">
    <source>
        <dbReference type="ARBA" id="ARBA00009003"/>
    </source>
</evidence>
<proteinExistence type="inferred from homology"/>
<feature type="transmembrane region" description="Helical" evidence="3">
    <location>
        <begin position="325"/>
        <end position="346"/>
    </location>
</feature>
<dbReference type="GO" id="GO:0051999">
    <property type="term" value="P:mannosyl-inositol phosphorylceramide biosynthetic process"/>
    <property type="evidence" value="ECO:0007669"/>
    <property type="project" value="TreeGrafter"/>
</dbReference>
<feature type="transmembrane region" description="Helical" evidence="3">
    <location>
        <begin position="49"/>
        <end position="68"/>
    </location>
</feature>
<dbReference type="EMBL" id="FCQH01000020">
    <property type="protein sequence ID" value="CVL07578.1"/>
    <property type="molecule type" value="Genomic_DNA"/>
</dbReference>